<gene>
    <name evidence="2" type="ORF">BQ2448_2018</name>
</gene>
<evidence type="ECO:0000313" key="2">
    <source>
        <dbReference type="EMBL" id="SCV68998.1"/>
    </source>
</evidence>
<evidence type="ECO:0000256" key="1">
    <source>
        <dbReference type="SAM" id="MobiDB-lite"/>
    </source>
</evidence>
<dbReference type="Proteomes" id="UP000198372">
    <property type="component" value="Unassembled WGS sequence"/>
</dbReference>
<proteinExistence type="predicted"/>
<sequence>MNQPASETKHIKSLAYTLPDERVIHLLQDDTVGDSTGRSLWLSAQLLVLYLHLVLHKIKVLERGKDGTWKRKKAIELGAGTGTSPHCFLAPVPATRSSPRLKLEIGLSCLGLMSMYLHSQGYDVLSTDMPFIAHSCLSANFDNNPGLTSSLTVLDPSIPPPRLQSKGLDWSVPSSEWNFNDLHNVALATATTPPDPGPTKNEIENPTATDSPVDPPFDLIVLSDVVYSSTLVKPLINTLKSLSDISPLATAYVAVEVRDPELISGFLLRAKERGWKCSKVDQLILGRLMRSVGWDEAGWEGVEVWCLKRRRTFKQLKSDRSRGTRRSP</sequence>
<dbReference type="InterPro" id="IPR029063">
    <property type="entry name" value="SAM-dependent_MTases_sf"/>
</dbReference>
<feature type="region of interest" description="Disordered" evidence="1">
    <location>
        <begin position="189"/>
        <end position="211"/>
    </location>
</feature>
<dbReference type="EMBL" id="FMSP01000004">
    <property type="protein sequence ID" value="SCV68998.1"/>
    <property type="molecule type" value="Genomic_DNA"/>
</dbReference>
<accession>A0A238FCY2</accession>
<dbReference type="AlphaFoldDB" id="A0A238FCY2"/>
<dbReference type="GO" id="GO:0008757">
    <property type="term" value="F:S-adenosylmethionine-dependent methyltransferase activity"/>
    <property type="evidence" value="ECO:0007669"/>
    <property type="project" value="UniProtKB-ARBA"/>
</dbReference>
<dbReference type="Gene3D" id="3.40.50.150">
    <property type="entry name" value="Vaccinia Virus protein VP39"/>
    <property type="match status" value="1"/>
</dbReference>
<dbReference type="InterPro" id="IPR019410">
    <property type="entry name" value="Methyltransf_16"/>
</dbReference>
<name>A0A238FCY2_9BASI</name>
<dbReference type="GO" id="GO:0005634">
    <property type="term" value="C:nucleus"/>
    <property type="evidence" value="ECO:0007669"/>
    <property type="project" value="TreeGrafter"/>
</dbReference>
<dbReference type="PANTHER" id="PTHR14614:SF162">
    <property type="entry name" value="EXPRESSED PROTEIN"/>
    <property type="match status" value="1"/>
</dbReference>
<organism evidence="2 3">
    <name type="scientific">Microbotryum intermedium</name>
    <dbReference type="NCBI Taxonomy" id="269621"/>
    <lineage>
        <taxon>Eukaryota</taxon>
        <taxon>Fungi</taxon>
        <taxon>Dikarya</taxon>
        <taxon>Basidiomycota</taxon>
        <taxon>Pucciniomycotina</taxon>
        <taxon>Microbotryomycetes</taxon>
        <taxon>Microbotryales</taxon>
        <taxon>Microbotryaceae</taxon>
        <taxon>Microbotryum</taxon>
    </lineage>
</organism>
<dbReference type="GO" id="GO:0005737">
    <property type="term" value="C:cytoplasm"/>
    <property type="evidence" value="ECO:0007669"/>
    <property type="project" value="TreeGrafter"/>
</dbReference>
<dbReference type="PANTHER" id="PTHR14614">
    <property type="entry name" value="HEPATOCELLULAR CARCINOMA-ASSOCIATED ANTIGEN"/>
    <property type="match status" value="1"/>
</dbReference>
<keyword evidence="3" id="KW-1185">Reference proteome</keyword>
<dbReference type="Pfam" id="PF10294">
    <property type="entry name" value="Methyltransf_16"/>
    <property type="match status" value="1"/>
</dbReference>
<reference evidence="3" key="1">
    <citation type="submission" date="2016-09" db="EMBL/GenBank/DDBJ databases">
        <authorList>
            <person name="Jeantristanb JTB J.-T."/>
            <person name="Ricardo R."/>
        </authorList>
    </citation>
    <scope>NUCLEOTIDE SEQUENCE [LARGE SCALE GENOMIC DNA]</scope>
</reference>
<protein>
    <submittedName>
        <fullName evidence="2">BQ2448_2018 protein</fullName>
    </submittedName>
</protein>
<dbReference type="OrthoDB" id="194386at2759"/>
<evidence type="ECO:0000313" key="3">
    <source>
        <dbReference type="Proteomes" id="UP000198372"/>
    </source>
</evidence>
<dbReference type="STRING" id="269621.A0A238FCY2"/>